<sequence length="37" mass="4305">MLFGAKNYGDCITEIFTTQKNEMQPEQNNYFLLSDPC</sequence>
<name>A0A975BTF7_9BACT</name>
<reference evidence="1" key="1">
    <citation type="journal article" date="2021" name="Microb. Physiol.">
        <title>Proteogenomic Insights into the Physiology of Marine, Sulfate-Reducing, Filamentous Desulfonema limicola and Desulfonema magnum.</title>
        <authorList>
            <person name="Schnaars V."/>
            <person name="Wohlbrand L."/>
            <person name="Scheve S."/>
            <person name="Hinrichs C."/>
            <person name="Reinhardt R."/>
            <person name="Rabus R."/>
        </authorList>
    </citation>
    <scope>NUCLEOTIDE SEQUENCE</scope>
    <source>
        <strain evidence="1">4be13</strain>
    </source>
</reference>
<organism evidence="1 2">
    <name type="scientific">Desulfonema magnum</name>
    <dbReference type="NCBI Taxonomy" id="45655"/>
    <lineage>
        <taxon>Bacteria</taxon>
        <taxon>Pseudomonadati</taxon>
        <taxon>Thermodesulfobacteriota</taxon>
        <taxon>Desulfobacteria</taxon>
        <taxon>Desulfobacterales</taxon>
        <taxon>Desulfococcaceae</taxon>
        <taxon>Desulfonema</taxon>
    </lineage>
</organism>
<gene>
    <name evidence="1" type="ORF">dnm_071780</name>
</gene>
<dbReference type="KEGG" id="dmm:dnm_071780"/>
<accession>A0A975BTF7</accession>
<keyword evidence="2" id="KW-1185">Reference proteome</keyword>
<dbReference type="Proteomes" id="UP000663722">
    <property type="component" value="Chromosome"/>
</dbReference>
<dbReference type="AlphaFoldDB" id="A0A975BTF7"/>
<evidence type="ECO:0000313" key="1">
    <source>
        <dbReference type="EMBL" id="QTA91113.1"/>
    </source>
</evidence>
<evidence type="ECO:0000313" key="2">
    <source>
        <dbReference type="Proteomes" id="UP000663722"/>
    </source>
</evidence>
<dbReference type="EMBL" id="CP061800">
    <property type="protein sequence ID" value="QTA91113.1"/>
    <property type="molecule type" value="Genomic_DNA"/>
</dbReference>
<proteinExistence type="predicted"/>
<protein>
    <submittedName>
        <fullName evidence="1">Uncharacterized protein</fullName>
    </submittedName>
</protein>